<feature type="transmembrane region" description="Helical" evidence="6">
    <location>
        <begin position="459"/>
        <end position="477"/>
    </location>
</feature>
<feature type="transmembrane region" description="Helical" evidence="6">
    <location>
        <begin position="731"/>
        <end position="752"/>
    </location>
</feature>
<keyword evidence="3 6" id="KW-0812">Transmembrane</keyword>
<dbReference type="AlphaFoldDB" id="A0A2V3HSY9"/>
<dbReference type="SUPFAM" id="SSF82866">
    <property type="entry name" value="Multidrug efflux transporter AcrB transmembrane domain"/>
    <property type="match status" value="2"/>
</dbReference>
<feature type="transmembrane region" description="Helical" evidence="6">
    <location>
        <begin position="329"/>
        <end position="347"/>
    </location>
</feature>
<dbReference type="PANTHER" id="PTHR33406">
    <property type="entry name" value="MEMBRANE PROTEIN MJ1562-RELATED"/>
    <property type="match status" value="1"/>
</dbReference>
<comment type="caution">
    <text evidence="8">The sequence shown here is derived from an EMBL/GenBank/DDBJ whole genome shotgun (WGS) entry which is preliminary data.</text>
</comment>
<evidence type="ECO:0000256" key="6">
    <source>
        <dbReference type="SAM" id="Phobius"/>
    </source>
</evidence>
<feature type="transmembrane region" description="Helical" evidence="6">
    <location>
        <begin position="703"/>
        <end position="724"/>
    </location>
</feature>
<dbReference type="Gene3D" id="1.20.1640.10">
    <property type="entry name" value="Multidrug efflux transporter AcrB transmembrane domain"/>
    <property type="match status" value="2"/>
</dbReference>
<protein>
    <recommendedName>
        <fullName evidence="7">SSD domain-containing protein</fullName>
    </recommendedName>
</protein>
<reference evidence="8 9" key="1">
    <citation type="journal article" date="2015" name="Nat. Commun.">
        <title>Genomic and transcriptomic evidence for scavenging of diverse organic compounds by widespread deep-sea archaea.</title>
        <authorList>
            <person name="Li M."/>
            <person name="Baker B.J."/>
            <person name="Anantharaman K."/>
            <person name="Jain S."/>
            <person name="Breier J.A."/>
            <person name="Dick G.J."/>
        </authorList>
    </citation>
    <scope>NUCLEOTIDE SEQUENCE [LARGE SCALE GENOMIC DNA]</scope>
    <source>
        <strain evidence="8">Cayman_51_deep</strain>
    </source>
</reference>
<feature type="domain" description="SSD" evidence="7">
    <location>
        <begin position="299"/>
        <end position="428"/>
    </location>
</feature>
<feature type="transmembrane region" description="Helical" evidence="6">
    <location>
        <begin position="277"/>
        <end position="296"/>
    </location>
</feature>
<feature type="transmembrane region" description="Helical" evidence="6">
    <location>
        <begin position="832"/>
        <end position="857"/>
    </location>
</feature>
<evidence type="ECO:0000256" key="2">
    <source>
        <dbReference type="ARBA" id="ARBA00022475"/>
    </source>
</evidence>
<feature type="transmembrane region" description="Helical" evidence="6">
    <location>
        <begin position="758"/>
        <end position="779"/>
    </location>
</feature>
<keyword evidence="4 6" id="KW-1133">Transmembrane helix</keyword>
<dbReference type="EMBL" id="PSPG01000002">
    <property type="protein sequence ID" value="PXF22230.1"/>
    <property type="molecule type" value="Genomic_DNA"/>
</dbReference>
<evidence type="ECO:0000313" key="8">
    <source>
        <dbReference type="EMBL" id="PXF22230.1"/>
    </source>
</evidence>
<dbReference type="Proteomes" id="UP000248161">
    <property type="component" value="Unassembled WGS sequence"/>
</dbReference>
<evidence type="ECO:0000256" key="5">
    <source>
        <dbReference type="ARBA" id="ARBA00023136"/>
    </source>
</evidence>
<dbReference type="InterPro" id="IPR050545">
    <property type="entry name" value="Mycobact_MmpL"/>
</dbReference>
<dbReference type="GO" id="GO:0005886">
    <property type="term" value="C:plasma membrane"/>
    <property type="evidence" value="ECO:0007669"/>
    <property type="project" value="UniProtKB-SubCell"/>
</dbReference>
<sequence>MANGASSRESLARTFERMALPIVVVSILMTVAMADQLLNDFPGFTTDLDSFAPETETDAAEKRMGEVMDASPHMIYIHVEPYIKSADGGNECDEIVCNVLEFGALQQLSDDLSRIENYSAANGNFIVAHLNVADILERALEERDEQGRALADFNDWEEFLGAVTDGEKCTDAIGNDQAIASASFAASAMLHTDLDYEPVCEWLDTGEGDPTPSASSTMWAIEISGEISDDERQEESSRIRDLLTAKHPLGDDSALKYGVISDDLISHDINESTLDNLVWLLLIAVMVVVLLLAVAFRSFMMVAAPLLGLSAALVWTYGIMTVIGVRFSVLEVAVAPVVLGLGIDYSIHLQRGYEEAKSRYASAARAWVESVSVLRLALSLAVVTTVFAFLANSFSELPPLRTFGFTLALGVISAFVVSTVSVGAVHVLVEKTAGEMQHRSLQMERMADLATRFQRRNTARVLLVVALITMGSVIVAIRELDTSFELTDFLSEDGVEIIEVRNDMYDSYEAAAWKSVIILIEPAPGRDALTGEKDLLKGLGFFDDRIAGIPEVVNPTNTDSQRPSYDGLHPILRDAVENDPSFGESYHFGIFDGEFGVADGFEEGDLMGAVTALMANDSAGDGLRGLTWAERIGMHVALTEDGQSLLYLKMRVDVLVRTSVEAQEVADVFLKQAQLLEEDGLVGGEVYVSGDVIVLNNVLSGLVVSQVESTTISLFVSMLVLILLTRKLGQSLVVILPVGLAGAWVVGAMAMLGLNWNVLTIMITALTIGLGIDYSIHVWRRFEANRLSGMGTWQAMRDMYATTGTALLLSAGTTICGFLVLMLSPIPVIQDFGIVSSISVLFSLMMALLVLPGLLAAEVRSVNDYS</sequence>
<evidence type="ECO:0000313" key="9">
    <source>
        <dbReference type="Proteomes" id="UP000248161"/>
    </source>
</evidence>
<proteinExistence type="predicted"/>
<name>A0A2V3HSY9_9ARCH</name>
<feature type="transmembrane region" description="Helical" evidence="6">
    <location>
        <begin position="303"/>
        <end position="323"/>
    </location>
</feature>
<feature type="domain" description="SSD" evidence="7">
    <location>
        <begin position="746"/>
        <end position="857"/>
    </location>
</feature>
<comment type="subcellular location">
    <subcellularLocation>
        <location evidence="1">Cell membrane</location>
        <topology evidence="1">Multi-pass membrane protein</topology>
    </subcellularLocation>
</comment>
<accession>A0A2V3HSY9</accession>
<feature type="transmembrane region" description="Helical" evidence="6">
    <location>
        <begin position="367"/>
        <end position="391"/>
    </location>
</feature>
<evidence type="ECO:0000256" key="4">
    <source>
        <dbReference type="ARBA" id="ARBA00022989"/>
    </source>
</evidence>
<dbReference type="InterPro" id="IPR004869">
    <property type="entry name" value="MMPL_dom"/>
</dbReference>
<dbReference type="Pfam" id="PF03176">
    <property type="entry name" value="MMPL"/>
    <property type="match status" value="2"/>
</dbReference>
<dbReference type="InterPro" id="IPR000731">
    <property type="entry name" value="SSD"/>
</dbReference>
<dbReference type="PANTHER" id="PTHR33406:SF13">
    <property type="entry name" value="MEMBRANE PROTEIN YDFJ"/>
    <property type="match status" value="1"/>
</dbReference>
<evidence type="ECO:0000256" key="3">
    <source>
        <dbReference type="ARBA" id="ARBA00022692"/>
    </source>
</evidence>
<feature type="transmembrane region" description="Helical" evidence="6">
    <location>
        <begin position="800"/>
        <end position="826"/>
    </location>
</feature>
<organism evidence="8 9">
    <name type="scientific">Candidatus Thalassarchaeum betae</name>
    <dbReference type="NCBI Taxonomy" id="2599289"/>
    <lineage>
        <taxon>Archaea</taxon>
        <taxon>Methanobacteriati</taxon>
        <taxon>Thermoplasmatota</taxon>
        <taxon>Candidatus Poseidoniia</taxon>
        <taxon>Candidatus Poseidoniales</taxon>
        <taxon>Candidatus Thalassarchaeaceae</taxon>
        <taxon>Candidatus Thalassarchaeum</taxon>
    </lineage>
</organism>
<gene>
    <name evidence="8" type="ORF">CXX69_01220</name>
</gene>
<feature type="transmembrane region" description="Helical" evidence="6">
    <location>
        <begin position="403"/>
        <end position="429"/>
    </location>
</feature>
<keyword evidence="2" id="KW-1003">Cell membrane</keyword>
<keyword evidence="5 6" id="KW-0472">Membrane</keyword>
<evidence type="ECO:0000259" key="7">
    <source>
        <dbReference type="PROSITE" id="PS50156"/>
    </source>
</evidence>
<evidence type="ECO:0000256" key="1">
    <source>
        <dbReference type="ARBA" id="ARBA00004651"/>
    </source>
</evidence>
<dbReference type="PROSITE" id="PS50156">
    <property type="entry name" value="SSD"/>
    <property type="match status" value="2"/>
</dbReference>